<name>A0A9N9DSX7_9GLOM</name>
<proteinExistence type="predicted"/>
<dbReference type="AlphaFoldDB" id="A0A9N9DSX7"/>
<dbReference type="Proteomes" id="UP000789396">
    <property type="component" value="Unassembled WGS sequence"/>
</dbReference>
<dbReference type="EMBL" id="CAJVPZ010013555">
    <property type="protein sequence ID" value="CAG8649760.1"/>
    <property type="molecule type" value="Genomic_DNA"/>
</dbReference>
<comment type="caution">
    <text evidence="1">The sequence shown here is derived from an EMBL/GenBank/DDBJ whole genome shotgun (WGS) entry which is preliminary data.</text>
</comment>
<reference evidence="1" key="1">
    <citation type="submission" date="2021-06" db="EMBL/GenBank/DDBJ databases">
        <authorList>
            <person name="Kallberg Y."/>
            <person name="Tangrot J."/>
            <person name="Rosling A."/>
        </authorList>
    </citation>
    <scope>NUCLEOTIDE SEQUENCE</scope>
    <source>
        <strain evidence="1">IN212</strain>
    </source>
</reference>
<keyword evidence="2" id="KW-1185">Reference proteome</keyword>
<accession>A0A9N9DSX7</accession>
<organism evidence="1 2">
    <name type="scientific">Racocetra fulgida</name>
    <dbReference type="NCBI Taxonomy" id="60492"/>
    <lineage>
        <taxon>Eukaryota</taxon>
        <taxon>Fungi</taxon>
        <taxon>Fungi incertae sedis</taxon>
        <taxon>Mucoromycota</taxon>
        <taxon>Glomeromycotina</taxon>
        <taxon>Glomeromycetes</taxon>
        <taxon>Diversisporales</taxon>
        <taxon>Gigasporaceae</taxon>
        <taxon>Racocetra</taxon>
    </lineage>
</organism>
<protein>
    <submittedName>
        <fullName evidence="1">8260_t:CDS:1</fullName>
    </submittedName>
</protein>
<sequence length="46" mass="5103">MHCCIDFDKAIEINGGNSGVIYKSGCKYCKNIRALKRLRDAISSPI</sequence>
<evidence type="ECO:0000313" key="1">
    <source>
        <dbReference type="EMBL" id="CAG8649760.1"/>
    </source>
</evidence>
<gene>
    <name evidence="1" type="ORF">RFULGI_LOCUS8402</name>
</gene>
<evidence type="ECO:0000313" key="2">
    <source>
        <dbReference type="Proteomes" id="UP000789396"/>
    </source>
</evidence>